<proteinExistence type="predicted"/>
<sequence>MRRSSYRPADLAREHGISTQTVRNYERDGVLPPARRTPSGYRAYTAVHVRALRAYLALIPAHGYATSGEIMRAVNAGDLDTALRAIDHSHARLLRDRETLDAVEAAVGLLTQPSSATRTDKRATAPSDQPAPGRPGRVAAGRPDRPLAIGGLARRIGVTPAALRKWERAGVLAPSRGTATGYRLYSADDVRDAELAHLLRRGGYRLDHIATVVRQVRDAAGTEPLAESLASWRRRLTDRGRAMLTASVRLAEHLSPPDD</sequence>
<dbReference type="GO" id="GO:0003700">
    <property type="term" value="F:DNA-binding transcription factor activity"/>
    <property type="evidence" value="ECO:0007669"/>
    <property type="project" value="InterPro"/>
</dbReference>
<dbReference type="GO" id="GO:0003677">
    <property type="term" value="F:DNA binding"/>
    <property type="evidence" value="ECO:0007669"/>
    <property type="project" value="UniProtKB-KW"/>
</dbReference>
<dbReference type="CDD" id="cd04772">
    <property type="entry name" value="HTH_TioE_rpt1"/>
    <property type="match status" value="1"/>
</dbReference>
<dbReference type="EMBL" id="FMCT01000023">
    <property type="protein sequence ID" value="SCF49700.1"/>
    <property type="molecule type" value="Genomic_DNA"/>
</dbReference>
<protein>
    <submittedName>
        <fullName evidence="7">DNA-binding transcriptional regulator, MerR family</fullName>
    </submittedName>
</protein>
<evidence type="ECO:0000256" key="5">
    <source>
        <dbReference type="SAM" id="MobiDB-lite"/>
    </source>
</evidence>
<dbReference type="Gene3D" id="1.10.1660.10">
    <property type="match status" value="2"/>
</dbReference>
<dbReference type="InterPro" id="IPR009061">
    <property type="entry name" value="DNA-bd_dom_put_sf"/>
</dbReference>
<dbReference type="STRING" id="47853.TK50_15185"/>
<dbReference type="SMART" id="SM00422">
    <property type="entry name" value="HTH_MERR"/>
    <property type="match status" value="2"/>
</dbReference>
<dbReference type="Pfam" id="PF00376">
    <property type="entry name" value="MerR"/>
    <property type="match status" value="1"/>
</dbReference>
<organism evidence="7 8">
    <name type="scientific">Micromonospora carbonacea</name>
    <dbReference type="NCBI Taxonomy" id="47853"/>
    <lineage>
        <taxon>Bacteria</taxon>
        <taxon>Bacillati</taxon>
        <taxon>Actinomycetota</taxon>
        <taxon>Actinomycetes</taxon>
        <taxon>Micromonosporales</taxon>
        <taxon>Micromonosporaceae</taxon>
        <taxon>Micromonospora</taxon>
    </lineage>
</organism>
<keyword evidence="8" id="KW-1185">Reference proteome</keyword>
<dbReference type="Pfam" id="PF13411">
    <property type="entry name" value="MerR_1"/>
    <property type="match status" value="1"/>
</dbReference>
<dbReference type="Proteomes" id="UP000183585">
    <property type="component" value="Unassembled WGS sequence"/>
</dbReference>
<keyword evidence="2" id="KW-0805">Transcription regulation</keyword>
<keyword evidence="1" id="KW-0678">Repressor</keyword>
<reference evidence="8" key="1">
    <citation type="submission" date="2016-06" db="EMBL/GenBank/DDBJ databases">
        <authorList>
            <person name="Varghese N."/>
            <person name="Submissions Spin"/>
        </authorList>
    </citation>
    <scope>NUCLEOTIDE SEQUENCE [LARGE SCALE GENOMIC DNA]</scope>
    <source>
        <strain evidence="8">DSM 43168</strain>
    </source>
</reference>
<dbReference type="CDD" id="cd04773">
    <property type="entry name" value="HTH_TioE_rpt2"/>
    <property type="match status" value="1"/>
</dbReference>
<dbReference type="RefSeq" id="WP_074479129.1">
    <property type="nucleotide sequence ID" value="NZ_FMCT01000023.1"/>
</dbReference>
<dbReference type="InterPro" id="IPR000551">
    <property type="entry name" value="MerR-type_HTH_dom"/>
</dbReference>
<evidence type="ECO:0000256" key="3">
    <source>
        <dbReference type="ARBA" id="ARBA00023125"/>
    </source>
</evidence>
<evidence type="ECO:0000256" key="1">
    <source>
        <dbReference type="ARBA" id="ARBA00022491"/>
    </source>
</evidence>
<dbReference type="PROSITE" id="PS50937">
    <property type="entry name" value="HTH_MERR_2"/>
    <property type="match status" value="2"/>
</dbReference>
<name>A0A1C5AWW3_9ACTN</name>
<gene>
    <name evidence="7" type="ORF">GA0070563_12368</name>
</gene>
<evidence type="ECO:0000259" key="6">
    <source>
        <dbReference type="PROSITE" id="PS50937"/>
    </source>
</evidence>
<evidence type="ECO:0000313" key="7">
    <source>
        <dbReference type="EMBL" id="SCF49700.1"/>
    </source>
</evidence>
<dbReference type="InterPro" id="IPR047057">
    <property type="entry name" value="MerR_fam"/>
</dbReference>
<evidence type="ECO:0000256" key="2">
    <source>
        <dbReference type="ARBA" id="ARBA00023015"/>
    </source>
</evidence>
<dbReference type="PROSITE" id="PS00552">
    <property type="entry name" value="HTH_MERR_1"/>
    <property type="match status" value="1"/>
</dbReference>
<evidence type="ECO:0000256" key="4">
    <source>
        <dbReference type="ARBA" id="ARBA00023163"/>
    </source>
</evidence>
<dbReference type="AlphaFoldDB" id="A0A1C5AWW3"/>
<feature type="domain" description="HTH merR-type" evidence="6">
    <location>
        <begin position="149"/>
        <end position="215"/>
    </location>
</feature>
<accession>A0A1C5AWW3</accession>
<dbReference type="PANTHER" id="PTHR30204:SF69">
    <property type="entry name" value="MERR-FAMILY TRANSCRIPTIONAL REGULATOR"/>
    <property type="match status" value="1"/>
</dbReference>
<keyword evidence="3 7" id="KW-0238">DNA-binding</keyword>
<evidence type="ECO:0000313" key="8">
    <source>
        <dbReference type="Proteomes" id="UP000183585"/>
    </source>
</evidence>
<feature type="region of interest" description="Disordered" evidence="5">
    <location>
        <begin position="111"/>
        <end position="144"/>
    </location>
</feature>
<feature type="domain" description="HTH merR-type" evidence="6">
    <location>
        <begin position="5"/>
        <end position="53"/>
    </location>
</feature>
<dbReference type="SUPFAM" id="SSF46955">
    <property type="entry name" value="Putative DNA-binding domain"/>
    <property type="match status" value="2"/>
</dbReference>
<keyword evidence="4" id="KW-0804">Transcription</keyword>
<dbReference type="PANTHER" id="PTHR30204">
    <property type="entry name" value="REDOX-CYCLING DRUG-SENSING TRANSCRIPTIONAL ACTIVATOR SOXR"/>
    <property type="match status" value="1"/>
</dbReference>